<proteinExistence type="predicted"/>
<sequence length="101" mass="12167">MDTYELWILEDMKRDHWRCIVIQTPQSIIDQLSHFSNLLFHGFTRAEEFLFSEIERRVFYLHCHNPATLLTRKDLIQQSSASAYTLRRNSFCNHLKTLMFT</sequence>
<protein>
    <submittedName>
        <fullName evidence="2">(rape) hypothetical protein</fullName>
    </submittedName>
</protein>
<accession>A0A816IG26</accession>
<dbReference type="InterPro" id="IPR013187">
    <property type="entry name" value="F-box-assoc_dom_typ3"/>
</dbReference>
<dbReference type="EMBL" id="HG994367">
    <property type="protein sequence ID" value="CAF1703623.1"/>
    <property type="molecule type" value="Genomic_DNA"/>
</dbReference>
<reference evidence="2" key="1">
    <citation type="submission" date="2021-01" db="EMBL/GenBank/DDBJ databases">
        <authorList>
            <consortium name="Genoscope - CEA"/>
            <person name="William W."/>
        </authorList>
    </citation>
    <scope>NUCLEOTIDE SEQUENCE</scope>
</reference>
<dbReference type="AlphaFoldDB" id="A0A816IG26"/>
<dbReference type="Proteomes" id="UP001295469">
    <property type="component" value="Chromosome C03"/>
</dbReference>
<evidence type="ECO:0000313" key="2">
    <source>
        <dbReference type="EMBL" id="CAF1703623.1"/>
    </source>
</evidence>
<dbReference type="Pfam" id="PF08268">
    <property type="entry name" value="FBA_3"/>
    <property type="match status" value="1"/>
</dbReference>
<name>A0A816IG26_BRANA</name>
<organism evidence="2">
    <name type="scientific">Brassica napus</name>
    <name type="common">Rape</name>
    <dbReference type="NCBI Taxonomy" id="3708"/>
    <lineage>
        <taxon>Eukaryota</taxon>
        <taxon>Viridiplantae</taxon>
        <taxon>Streptophyta</taxon>
        <taxon>Embryophyta</taxon>
        <taxon>Tracheophyta</taxon>
        <taxon>Spermatophyta</taxon>
        <taxon>Magnoliopsida</taxon>
        <taxon>eudicotyledons</taxon>
        <taxon>Gunneridae</taxon>
        <taxon>Pentapetalae</taxon>
        <taxon>rosids</taxon>
        <taxon>malvids</taxon>
        <taxon>Brassicales</taxon>
        <taxon>Brassicaceae</taxon>
        <taxon>Brassiceae</taxon>
        <taxon>Brassica</taxon>
    </lineage>
</organism>
<gene>
    <name evidence="2" type="ORF">DARMORV10_C03P42700.1</name>
</gene>
<evidence type="ECO:0000259" key="1">
    <source>
        <dbReference type="Pfam" id="PF08268"/>
    </source>
</evidence>
<feature type="domain" description="F-box associated beta-propeller type 3" evidence="1">
    <location>
        <begin position="3"/>
        <end position="90"/>
    </location>
</feature>